<gene>
    <name evidence="1" type="ORF">CB0940_07220</name>
</gene>
<organism evidence="1 2">
    <name type="scientific">Cercospora beticola</name>
    <name type="common">Sugarbeet leaf spot fungus</name>
    <dbReference type="NCBI Taxonomy" id="122368"/>
    <lineage>
        <taxon>Eukaryota</taxon>
        <taxon>Fungi</taxon>
        <taxon>Dikarya</taxon>
        <taxon>Ascomycota</taxon>
        <taxon>Pezizomycotina</taxon>
        <taxon>Dothideomycetes</taxon>
        <taxon>Dothideomycetidae</taxon>
        <taxon>Mycosphaerellales</taxon>
        <taxon>Mycosphaerellaceae</taxon>
        <taxon>Cercospora</taxon>
    </lineage>
</organism>
<sequence>MFGRTEKFDTSQPRTPDLTHPVHPLFEDLGELHHGPLMVCRLASLLLEKALPFFHAILVVGDSLPNCTGGVEHFCPEPKASLTTDEQEQTRKMLAELATGVTIYPGFPPNWDVEPAQLGQTCPDYNVEFPHLSGRGSTIFLNSDRIKALYRAAKSNDHAAFFWYTLQLAKTMVHEVAHAAVLSTMSCTFAVESRHVYDTMFIGLSQFSEHGLDLENFLFGGVVNRIAPWKREAFYFDGDKPSSLDFMITLGDYPDPLTEDLYVYCKHRGPPLADALTEWHVSLSWIHQLLLQSFWDSALKSDNSALHPPRTSGIILGRLRNPESMKAVESRIEELRAAGVYNVTDFGYISLDPIVGPPKTGIAASAIRKVKDLSRWMFHEPMVWGPLDNSWY</sequence>
<comment type="caution">
    <text evidence="1">The sequence shown here is derived from an EMBL/GenBank/DDBJ whole genome shotgun (WGS) entry which is preliminary data.</text>
</comment>
<dbReference type="EMBL" id="LKMD01000108">
    <property type="protein sequence ID" value="PIA89130.1"/>
    <property type="molecule type" value="Genomic_DNA"/>
</dbReference>
<name>A0A2G5H9C7_CERBT</name>
<accession>A0A2G5H9C7</accession>
<dbReference type="OrthoDB" id="3646442at2759"/>
<dbReference type="Proteomes" id="UP000230605">
    <property type="component" value="Chromosome 5"/>
</dbReference>
<evidence type="ECO:0000313" key="1">
    <source>
        <dbReference type="EMBL" id="PIA89130.1"/>
    </source>
</evidence>
<dbReference type="AlphaFoldDB" id="A0A2G5H9C7"/>
<protein>
    <submittedName>
        <fullName evidence="1">Uncharacterized protein</fullName>
    </submittedName>
</protein>
<proteinExistence type="predicted"/>
<reference evidence="1 2" key="1">
    <citation type="submission" date="2015-10" db="EMBL/GenBank/DDBJ databases">
        <title>The cercosporin biosynthetic gene cluster was horizontally transferred to several fungal lineages and shown to be expanded in Cercospora beticola based on microsynteny with recipient genomes.</title>
        <authorList>
            <person name="De Jonge R."/>
            <person name="Ebert M.K."/>
            <person name="Suttle J.C."/>
            <person name="Jurick Ii W.M."/>
            <person name="Secor G.A."/>
            <person name="Thomma B.P."/>
            <person name="Van De Peer Y."/>
            <person name="Bolton M.D."/>
        </authorList>
    </citation>
    <scope>NUCLEOTIDE SEQUENCE [LARGE SCALE GENOMIC DNA]</scope>
    <source>
        <strain evidence="1 2">09-40</strain>
    </source>
</reference>
<evidence type="ECO:0000313" key="2">
    <source>
        <dbReference type="Proteomes" id="UP000230605"/>
    </source>
</evidence>